<proteinExistence type="predicted"/>
<protein>
    <submittedName>
        <fullName evidence="1">Uncharacterized protein</fullName>
    </submittedName>
</protein>
<dbReference type="EMBL" id="JAAALK010000288">
    <property type="protein sequence ID" value="KAG8055877.1"/>
    <property type="molecule type" value="Genomic_DNA"/>
</dbReference>
<dbReference type="AlphaFoldDB" id="A0A8J5V2X0"/>
<evidence type="ECO:0000313" key="2">
    <source>
        <dbReference type="Proteomes" id="UP000729402"/>
    </source>
</evidence>
<keyword evidence="2" id="KW-1185">Reference proteome</keyword>
<name>A0A8J5V2X0_ZIZPA</name>
<comment type="caution">
    <text evidence="1">The sequence shown here is derived from an EMBL/GenBank/DDBJ whole genome shotgun (WGS) entry which is preliminary data.</text>
</comment>
<reference evidence="1" key="1">
    <citation type="journal article" date="2021" name="bioRxiv">
        <title>Whole Genome Assembly and Annotation of Northern Wild Rice, Zizania palustris L., Supports a Whole Genome Duplication in the Zizania Genus.</title>
        <authorList>
            <person name="Haas M."/>
            <person name="Kono T."/>
            <person name="Macchietto M."/>
            <person name="Millas R."/>
            <person name="McGilp L."/>
            <person name="Shao M."/>
            <person name="Duquette J."/>
            <person name="Hirsch C.N."/>
            <person name="Kimball J."/>
        </authorList>
    </citation>
    <scope>NUCLEOTIDE SEQUENCE</scope>
    <source>
        <tissue evidence="1">Fresh leaf tissue</tissue>
    </source>
</reference>
<dbReference type="PANTHER" id="PTHR34397">
    <property type="entry name" value="OS05G0237600 PROTEIN"/>
    <property type="match status" value="1"/>
</dbReference>
<sequence length="113" mass="13610">MRQKKKGKEHGGLDVTLVHLTAGMKKLQLTRWESSHGTIIKGVCYIEFIRSCRFKQDDTIQIWAFKERGFRYFGTIFTKKASCTLCWSELRLRQSNPQRLRRRRWWNNRTCKQ</sequence>
<accession>A0A8J5V2X0</accession>
<organism evidence="1 2">
    <name type="scientific">Zizania palustris</name>
    <name type="common">Northern wild rice</name>
    <dbReference type="NCBI Taxonomy" id="103762"/>
    <lineage>
        <taxon>Eukaryota</taxon>
        <taxon>Viridiplantae</taxon>
        <taxon>Streptophyta</taxon>
        <taxon>Embryophyta</taxon>
        <taxon>Tracheophyta</taxon>
        <taxon>Spermatophyta</taxon>
        <taxon>Magnoliopsida</taxon>
        <taxon>Liliopsida</taxon>
        <taxon>Poales</taxon>
        <taxon>Poaceae</taxon>
        <taxon>BOP clade</taxon>
        <taxon>Oryzoideae</taxon>
        <taxon>Oryzeae</taxon>
        <taxon>Zizaniinae</taxon>
        <taxon>Zizania</taxon>
    </lineage>
</organism>
<dbReference type="OrthoDB" id="631801at2759"/>
<evidence type="ECO:0000313" key="1">
    <source>
        <dbReference type="EMBL" id="KAG8055877.1"/>
    </source>
</evidence>
<dbReference type="PANTHER" id="PTHR34397:SF17">
    <property type="entry name" value="OS08G0290200 PROTEIN"/>
    <property type="match status" value="1"/>
</dbReference>
<reference evidence="1" key="2">
    <citation type="submission" date="2021-02" db="EMBL/GenBank/DDBJ databases">
        <authorList>
            <person name="Kimball J.A."/>
            <person name="Haas M.W."/>
            <person name="Macchietto M."/>
            <person name="Kono T."/>
            <person name="Duquette J."/>
            <person name="Shao M."/>
        </authorList>
    </citation>
    <scope>NUCLEOTIDE SEQUENCE</scope>
    <source>
        <tissue evidence="1">Fresh leaf tissue</tissue>
    </source>
</reference>
<gene>
    <name evidence="1" type="ORF">GUJ93_ZPchr0001g31113</name>
</gene>
<dbReference type="Proteomes" id="UP000729402">
    <property type="component" value="Unassembled WGS sequence"/>
</dbReference>